<dbReference type="CDD" id="cd05716">
    <property type="entry name" value="IgV_pIgR_like"/>
    <property type="match status" value="1"/>
</dbReference>
<keyword evidence="7" id="KW-1133">Transmembrane helix</keyword>
<dbReference type="KEGG" id="tmu:101348084"/>
<name>A0A2Y9DHX8_TRIMA</name>
<feature type="signal peptide" evidence="8">
    <location>
        <begin position="1"/>
        <end position="17"/>
    </location>
</feature>
<reference evidence="11" key="1">
    <citation type="submission" date="2025-08" db="UniProtKB">
        <authorList>
            <consortium name="RefSeq"/>
        </authorList>
    </citation>
    <scope>IDENTIFICATION</scope>
</reference>
<dbReference type="STRING" id="127582.A0A2Y9DHX8"/>
<dbReference type="SUPFAM" id="SSF48726">
    <property type="entry name" value="Immunoglobulin"/>
    <property type="match status" value="1"/>
</dbReference>
<dbReference type="RefSeq" id="XP_004374509.1">
    <property type="nucleotide sequence ID" value="XM_004374452.1"/>
</dbReference>
<sequence>MWLLLLWGCLLLPGSTALEGPKEISGFEGDTVSVRCSYREKLKRNQKYWCRMGGIFISRCSGTIYAGEDGQEVASGRVSIRDSLQEQAFTVTLRNLTLGDDGKYWCGVTRLGFDETLLVTLVVFPGPCCPPSPPPRFQPLATRSFQPKAKARQTQPPELTSPGLHLRVTTAKQGKTGAEAPPYTETSLYPHTGHSLYTGASHAVTSPHAATSPHAETSPHAGSSLLATQLDSTSAKGTSPIPSSSSSKSRVSIPMVRMLAPVLVLLALLLATGLAGLGSHVLRWKKEGEQGSLAMETEKNQKVHLPHLTSEEEEPSSQNPKGDSIPVPPHHLSGDKLFHSEFLPV</sequence>
<dbReference type="InterPro" id="IPR050671">
    <property type="entry name" value="CD300_family_receptors"/>
</dbReference>
<dbReference type="PROSITE" id="PS50835">
    <property type="entry name" value="IG_LIKE"/>
    <property type="match status" value="1"/>
</dbReference>
<dbReference type="FunCoup" id="A0A2Y9DHX8">
    <property type="interactions" value="440"/>
</dbReference>
<evidence type="ECO:0000256" key="1">
    <source>
        <dbReference type="ARBA" id="ARBA00004370"/>
    </source>
</evidence>
<feature type="domain" description="Ig-like" evidence="9">
    <location>
        <begin position="13"/>
        <end position="120"/>
    </location>
</feature>
<evidence type="ECO:0000259" key="9">
    <source>
        <dbReference type="PROSITE" id="PS50835"/>
    </source>
</evidence>
<accession>A0A2Y9DHX8</accession>
<protein>
    <submittedName>
        <fullName evidence="11">CMRF35-like molecule 9</fullName>
    </submittedName>
</protein>
<feature type="chain" id="PRO_5016063163" evidence="8">
    <location>
        <begin position="18"/>
        <end position="345"/>
    </location>
</feature>
<dbReference type="OrthoDB" id="8920197at2759"/>
<dbReference type="InterPro" id="IPR007110">
    <property type="entry name" value="Ig-like_dom"/>
</dbReference>
<dbReference type="Pfam" id="PF07686">
    <property type="entry name" value="V-set"/>
    <property type="match status" value="1"/>
</dbReference>
<feature type="region of interest" description="Disordered" evidence="6">
    <location>
        <begin position="203"/>
        <end position="222"/>
    </location>
</feature>
<dbReference type="CTD" id="146894"/>
<dbReference type="GO" id="GO:0004888">
    <property type="term" value="F:transmembrane signaling receptor activity"/>
    <property type="evidence" value="ECO:0007669"/>
    <property type="project" value="TreeGrafter"/>
</dbReference>
<keyword evidence="2 7" id="KW-0812">Transmembrane</keyword>
<evidence type="ECO:0000256" key="6">
    <source>
        <dbReference type="SAM" id="MobiDB-lite"/>
    </source>
</evidence>
<evidence type="ECO:0000256" key="8">
    <source>
        <dbReference type="SAM" id="SignalP"/>
    </source>
</evidence>
<gene>
    <name evidence="11" type="primary">CD300LG</name>
</gene>
<feature type="transmembrane region" description="Helical" evidence="7">
    <location>
        <begin position="258"/>
        <end position="277"/>
    </location>
</feature>
<dbReference type="AlphaFoldDB" id="A0A2Y9DHX8"/>
<evidence type="ECO:0000256" key="7">
    <source>
        <dbReference type="SAM" id="Phobius"/>
    </source>
</evidence>
<dbReference type="PANTHER" id="PTHR11860">
    <property type="entry name" value="POLYMERIC-IMMUNOGLOBULIN RECEPTOR"/>
    <property type="match status" value="1"/>
</dbReference>
<keyword evidence="5" id="KW-1015">Disulfide bond</keyword>
<dbReference type="InterPro" id="IPR013783">
    <property type="entry name" value="Ig-like_fold"/>
</dbReference>
<feature type="region of interest" description="Disordered" evidence="6">
    <location>
        <begin position="172"/>
        <end position="191"/>
    </location>
</feature>
<dbReference type="FunFam" id="2.60.40.10:FF:000370">
    <property type="entry name" value="CMRF35-like molecule 1"/>
    <property type="match status" value="1"/>
</dbReference>
<comment type="subcellular location">
    <subcellularLocation>
        <location evidence="1">Membrane</location>
    </subcellularLocation>
</comment>
<evidence type="ECO:0000256" key="3">
    <source>
        <dbReference type="ARBA" id="ARBA00022729"/>
    </source>
</evidence>
<dbReference type="PANTHER" id="PTHR11860:SF62">
    <property type="entry name" value="CMRF35-LIKE MOLECULE 9"/>
    <property type="match status" value="1"/>
</dbReference>
<dbReference type="InParanoid" id="A0A2Y9DHX8"/>
<organism evidence="10 11">
    <name type="scientific">Trichechus manatus latirostris</name>
    <name type="common">Florida manatee</name>
    <dbReference type="NCBI Taxonomy" id="127582"/>
    <lineage>
        <taxon>Eukaryota</taxon>
        <taxon>Metazoa</taxon>
        <taxon>Chordata</taxon>
        <taxon>Craniata</taxon>
        <taxon>Vertebrata</taxon>
        <taxon>Euteleostomi</taxon>
        <taxon>Mammalia</taxon>
        <taxon>Eutheria</taxon>
        <taxon>Afrotheria</taxon>
        <taxon>Sirenia</taxon>
        <taxon>Trichechidae</taxon>
        <taxon>Trichechus</taxon>
    </lineage>
</organism>
<feature type="region of interest" description="Disordered" evidence="6">
    <location>
        <begin position="135"/>
        <end position="166"/>
    </location>
</feature>
<dbReference type="GO" id="GO:0005886">
    <property type="term" value="C:plasma membrane"/>
    <property type="evidence" value="ECO:0007669"/>
    <property type="project" value="TreeGrafter"/>
</dbReference>
<dbReference type="InterPro" id="IPR036179">
    <property type="entry name" value="Ig-like_dom_sf"/>
</dbReference>
<feature type="region of interest" description="Disordered" evidence="6">
    <location>
        <begin position="292"/>
        <end position="335"/>
    </location>
</feature>
<dbReference type="SMART" id="SM00409">
    <property type="entry name" value="IG"/>
    <property type="match status" value="1"/>
</dbReference>
<keyword evidence="3 8" id="KW-0732">Signal</keyword>
<evidence type="ECO:0000256" key="2">
    <source>
        <dbReference type="ARBA" id="ARBA00022692"/>
    </source>
</evidence>
<feature type="region of interest" description="Disordered" evidence="6">
    <location>
        <begin position="229"/>
        <end position="250"/>
    </location>
</feature>
<dbReference type="GeneID" id="101348084"/>
<evidence type="ECO:0000256" key="5">
    <source>
        <dbReference type="ARBA" id="ARBA00023157"/>
    </source>
</evidence>
<evidence type="ECO:0000313" key="11">
    <source>
        <dbReference type="RefSeq" id="XP_004374509.1"/>
    </source>
</evidence>
<evidence type="ECO:0000256" key="4">
    <source>
        <dbReference type="ARBA" id="ARBA00023136"/>
    </source>
</evidence>
<dbReference type="InterPro" id="IPR003599">
    <property type="entry name" value="Ig_sub"/>
</dbReference>
<dbReference type="Gene3D" id="2.60.40.10">
    <property type="entry name" value="Immunoglobulins"/>
    <property type="match status" value="1"/>
</dbReference>
<keyword evidence="10" id="KW-1185">Reference proteome</keyword>
<evidence type="ECO:0000313" key="10">
    <source>
        <dbReference type="Proteomes" id="UP000248480"/>
    </source>
</evidence>
<keyword evidence="4 7" id="KW-0472">Membrane</keyword>
<feature type="compositionally biased region" description="Low complexity" evidence="6">
    <location>
        <begin position="239"/>
        <end position="250"/>
    </location>
</feature>
<dbReference type="Proteomes" id="UP000248480">
    <property type="component" value="Unplaced"/>
</dbReference>
<dbReference type="InterPro" id="IPR013106">
    <property type="entry name" value="Ig_V-set"/>
</dbReference>
<proteinExistence type="predicted"/>